<dbReference type="EMBL" id="NMVI01000013">
    <property type="protein sequence ID" value="OYN88350.1"/>
    <property type="molecule type" value="Genomic_DNA"/>
</dbReference>
<dbReference type="RefSeq" id="WP_094450337.1">
    <property type="nucleotide sequence ID" value="NZ_NMVI01000013.1"/>
</dbReference>
<evidence type="ECO:0000256" key="1">
    <source>
        <dbReference type="SAM" id="Phobius"/>
    </source>
</evidence>
<feature type="transmembrane region" description="Helical" evidence="1">
    <location>
        <begin position="79"/>
        <end position="98"/>
    </location>
</feature>
<feature type="transmembrane region" description="Helical" evidence="1">
    <location>
        <begin position="46"/>
        <end position="67"/>
    </location>
</feature>
<protein>
    <submittedName>
        <fullName evidence="2">Uncharacterized protein</fullName>
    </submittedName>
</protein>
<dbReference type="Proteomes" id="UP000216533">
    <property type="component" value="Unassembled WGS sequence"/>
</dbReference>
<evidence type="ECO:0000313" key="2">
    <source>
        <dbReference type="EMBL" id="OYN88350.1"/>
    </source>
</evidence>
<evidence type="ECO:0000313" key="3">
    <source>
        <dbReference type="Proteomes" id="UP000216533"/>
    </source>
</evidence>
<keyword evidence="1" id="KW-0472">Membrane</keyword>
<proteinExistence type="predicted"/>
<organism evidence="2 3">
    <name type="scientific">Parenemella sanctibonifatiensis</name>
    <dbReference type="NCBI Taxonomy" id="2016505"/>
    <lineage>
        <taxon>Bacteria</taxon>
        <taxon>Bacillati</taxon>
        <taxon>Actinomycetota</taxon>
        <taxon>Actinomycetes</taxon>
        <taxon>Propionibacteriales</taxon>
        <taxon>Propionibacteriaceae</taxon>
        <taxon>Parenemella</taxon>
    </lineage>
</organism>
<keyword evidence="1" id="KW-1133">Transmembrane helix</keyword>
<accession>A0A255EAR5</accession>
<gene>
    <name evidence="2" type="ORF">CGZ92_05315</name>
</gene>
<comment type="caution">
    <text evidence="2">The sequence shown here is derived from an EMBL/GenBank/DDBJ whole genome shotgun (WGS) entry which is preliminary data.</text>
</comment>
<dbReference type="AlphaFoldDB" id="A0A255EAR5"/>
<feature type="transmembrane region" description="Helical" evidence="1">
    <location>
        <begin position="110"/>
        <end position="129"/>
    </location>
</feature>
<name>A0A255EAR5_9ACTN</name>
<reference evidence="2 3" key="1">
    <citation type="submission" date="2017-07" db="EMBL/GenBank/DDBJ databases">
        <title>Draft whole genome sequences of clinical Proprionibacteriaceae strains.</title>
        <authorList>
            <person name="Bernier A.-M."/>
            <person name="Bernard K."/>
            <person name="Domingo M.-C."/>
        </authorList>
    </citation>
    <scope>NUCLEOTIDE SEQUENCE [LARGE SCALE GENOMIC DNA]</scope>
    <source>
        <strain evidence="2 3">NML 160184</strain>
    </source>
</reference>
<keyword evidence="1" id="KW-0812">Transmembrane</keyword>
<sequence length="143" mass="15215">MLILAGVALALVGVLLPWREIASEQRLLNGIECVIYGAGRLYSPTGGGVPGLLIGGVCSLLAVDGALRAWRHRRGGMGMTGAMVGFVSMMAALTWQTAVRPRELMIGPQLFHLSFVVVLLGAIIVREAFLPNPTEPARRSGEH</sequence>